<dbReference type="EMBL" id="JBBWWQ010000005">
    <property type="protein sequence ID" value="KAK8946633.1"/>
    <property type="molecule type" value="Genomic_DNA"/>
</dbReference>
<evidence type="ECO:0000256" key="1">
    <source>
        <dbReference type="SAM" id="MobiDB-lite"/>
    </source>
</evidence>
<evidence type="ECO:0000313" key="2">
    <source>
        <dbReference type="EMBL" id="KAK8946633.1"/>
    </source>
</evidence>
<keyword evidence="3" id="KW-1185">Reference proteome</keyword>
<comment type="caution">
    <text evidence="2">The sequence shown here is derived from an EMBL/GenBank/DDBJ whole genome shotgun (WGS) entry which is preliminary data.</text>
</comment>
<dbReference type="Proteomes" id="UP001418222">
    <property type="component" value="Unassembled WGS sequence"/>
</dbReference>
<feature type="region of interest" description="Disordered" evidence="1">
    <location>
        <begin position="76"/>
        <end position="108"/>
    </location>
</feature>
<accession>A0AAP0BPE4</accession>
<gene>
    <name evidence="2" type="ORF">KSP39_PZI007425</name>
</gene>
<organism evidence="2 3">
    <name type="scientific">Platanthera zijinensis</name>
    <dbReference type="NCBI Taxonomy" id="2320716"/>
    <lineage>
        <taxon>Eukaryota</taxon>
        <taxon>Viridiplantae</taxon>
        <taxon>Streptophyta</taxon>
        <taxon>Embryophyta</taxon>
        <taxon>Tracheophyta</taxon>
        <taxon>Spermatophyta</taxon>
        <taxon>Magnoliopsida</taxon>
        <taxon>Liliopsida</taxon>
        <taxon>Asparagales</taxon>
        <taxon>Orchidaceae</taxon>
        <taxon>Orchidoideae</taxon>
        <taxon>Orchideae</taxon>
        <taxon>Orchidinae</taxon>
        <taxon>Platanthera</taxon>
    </lineage>
</organism>
<proteinExistence type="predicted"/>
<protein>
    <submittedName>
        <fullName evidence="2">Uncharacterized protein</fullName>
    </submittedName>
</protein>
<name>A0AAP0BPE4_9ASPA</name>
<dbReference type="AlphaFoldDB" id="A0AAP0BPE4"/>
<sequence>MGKRPSLARSCDMSIRGRAAAAGWLMVLCGYSCTAGGAVRRRRHGWRRCTAELTELKSHRHGTGCTVDQMQFVSCPSPQSDRGEGTRRRSQPQWASWGSSSQNRHPRT</sequence>
<reference evidence="2 3" key="1">
    <citation type="journal article" date="2022" name="Nat. Plants">
        <title>Genomes of leafy and leafless Platanthera orchids illuminate the evolution of mycoheterotrophy.</title>
        <authorList>
            <person name="Li M.H."/>
            <person name="Liu K.W."/>
            <person name="Li Z."/>
            <person name="Lu H.C."/>
            <person name="Ye Q.L."/>
            <person name="Zhang D."/>
            <person name="Wang J.Y."/>
            <person name="Li Y.F."/>
            <person name="Zhong Z.M."/>
            <person name="Liu X."/>
            <person name="Yu X."/>
            <person name="Liu D.K."/>
            <person name="Tu X.D."/>
            <person name="Liu B."/>
            <person name="Hao Y."/>
            <person name="Liao X.Y."/>
            <person name="Jiang Y.T."/>
            <person name="Sun W.H."/>
            <person name="Chen J."/>
            <person name="Chen Y.Q."/>
            <person name="Ai Y."/>
            <person name="Zhai J.W."/>
            <person name="Wu S.S."/>
            <person name="Zhou Z."/>
            <person name="Hsiao Y.Y."/>
            <person name="Wu W.L."/>
            <person name="Chen Y.Y."/>
            <person name="Lin Y.F."/>
            <person name="Hsu J.L."/>
            <person name="Li C.Y."/>
            <person name="Wang Z.W."/>
            <person name="Zhao X."/>
            <person name="Zhong W.Y."/>
            <person name="Ma X.K."/>
            <person name="Ma L."/>
            <person name="Huang J."/>
            <person name="Chen G.Z."/>
            <person name="Huang M.Z."/>
            <person name="Huang L."/>
            <person name="Peng D.H."/>
            <person name="Luo Y.B."/>
            <person name="Zou S.Q."/>
            <person name="Chen S.P."/>
            <person name="Lan S."/>
            <person name="Tsai W.C."/>
            <person name="Van de Peer Y."/>
            <person name="Liu Z.J."/>
        </authorList>
    </citation>
    <scope>NUCLEOTIDE SEQUENCE [LARGE SCALE GENOMIC DNA]</scope>
    <source>
        <strain evidence="2">Lor287</strain>
    </source>
</reference>
<feature type="compositionally biased region" description="Polar residues" evidence="1">
    <location>
        <begin position="91"/>
        <end position="108"/>
    </location>
</feature>
<evidence type="ECO:0000313" key="3">
    <source>
        <dbReference type="Proteomes" id="UP001418222"/>
    </source>
</evidence>